<reference evidence="4 5" key="1">
    <citation type="submission" date="2024-10" db="EMBL/GenBank/DDBJ databases">
        <title>The Natural Products Discovery Center: Release of the First 8490 Sequenced Strains for Exploring Actinobacteria Biosynthetic Diversity.</title>
        <authorList>
            <person name="Kalkreuter E."/>
            <person name="Kautsar S.A."/>
            <person name="Yang D."/>
            <person name="Bader C.D."/>
            <person name="Teijaro C.N."/>
            <person name="Fluegel L."/>
            <person name="Davis C.M."/>
            <person name="Simpson J.R."/>
            <person name="Lauterbach L."/>
            <person name="Steele A.D."/>
            <person name="Gui C."/>
            <person name="Meng S."/>
            <person name="Li G."/>
            <person name="Viehrig K."/>
            <person name="Ye F."/>
            <person name="Su P."/>
            <person name="Kiefer A.F."/>
            <person name="Nichols A."/>
            <person name="Cepeda A.J."/>
            <person name="Yan W."/>
            <person name="Fan B."/>
            <person name="Jiang Y."/>
            <person name="Adhikari A."/>
            <person name="Zheng C.-J."/>
            <person name="Schuster L."/>
            <person name="Cowan T.M."/>
            <person name="Smanski M.J."/>
            <person name="Chevrette M.G."/>
            <person name="De Carvalho L.P.S."/>
            <person name="Shen B."/>
        </authorList>
    </citation>
    <scope>NUCLEOTIDE SEQUENCE [LARGE SCALE GENOMIC DNA]</scope>
    <source>
        <strain evidence="4 5">NPDC006488</strain>
    </source>
</reference>
<dbReference type="EMBL" id="JBIAHM010000007">
    <property type="protein sequence ID" value="MFE9600887.1"/>
    <property type="molecule type" value="Genomic_DNA"/>
</dbReference>
<keyword evidence="2" id="KW-0472">Membrane</keyword>
<keyword evidence="2" id="KW-0812">Transmembrane</keyword>
<evidence type="ECO:0000313" key="4">
    <source>
        <dbReference type="EMBL" id="MFE9600887.1"/>
    </source>
</evidence>
<comment type="caution">
    <text evidence="4">The sequence shown here is derived from an EMBL/GenBank/DDBJ whole genome shotgun (WGS) entry which is preliminary data.</text>
</comment>
<dbReference type="Pfam" id="PF14110">
    <property type="entry name" value="DUF4282"/>
    <property type="match status" value="1"/>
</dbReference>
<dbReference type="Proteomes" id="UP001601303">
    <property type="component" value="Unassembled WGS sequence"/>
</dbReference>
<dbReference type="Pfam" id="PF13248">
    <property type="entry name" value="Zn_ribbon_3"/>
    <property type="match status" value="1"/>
</dbReference>
<evidence type="ECO:0000256" key="1">
    <source>
        <dbReference type="SAM" id="MobiDB-lite"/>
    </source>
</evidence>
<sequence length="174" mass="18739">MPERTNCPNCGAPVTTADTFCPECGHRQGEPGPGDATAATSRPAATPPRRGSPPPPPVDWPPAFGSPPPHLGPRPTPAKGFFAGLFDFDFTTFVTPKVIKFAYVVITILIGLTWIVFLVSGFHDSSGLGILALVFGPLVALLWLIVYRITFELVMVIFRIGSDVHAIRERSDLD</sequence>
<keyword evidence="5" id="KW-1185">Reference proteome</keyword>
<protein>
    <submittedName>
        <fullName evidence="4">DUF4282 domain-containing protein</fullName>
    </submittedName>
</protein>
<proteinExistence type="predicted"/>
<feature type="domain" description="Putative zinc-ribbon" evidence="3">
    <location>
        <begin position="5"/>
        <end position="27"/>
    </location>
</feature>
<accession>A0ABW6M4B4</accession>
<dbReference type="InterPro" id="IPR025557">
    <property type="entry name" value="DUF4282"/>
</dbReference>
<organism evidence="4 5">
    <name type="scientific">Streptomyces hokutonensis</name>
    <dbReference type="NCBI Taxonomy" id="1306990"/>
    <lineage>
        <taxon>Bacteria</taxon>
        <taxon>Bacillati</taxon>
        <taxon>Actinomycetota</taxon>
        <taxon>Actinomycetes</taxon>
        <taxon>Kitasatosporales</taxon>
        <taxon>Streptomycetaceae</taxon>
        <taxon>Streptomyces</taxon>
    </lineage>
</organism>
<feature type="transmembrane region" description="Helical" evidence="2">
    <location>
        <begin position="128"/>
        <end position="149"/>
    </location>
</feature>
<feature type="transmembrane region" description="Helical" evidence="2">
    <location>
        <begin position="101"/>
        <end position="122"/>
    </location>
</feature>
<gene>
    <name evidence="4" type="ORF">ACFYNQ_20255</name>
</gene>
<feature type="compositionally biased region" description="Low complexity" evidence="1">
    <location>
        <begin position="36"/>
        <end position="49"/>
    </location>
</feature>
<feature type="region of interest" description="Disordered" evidence="1">
    <location>
        <begin position="21"/>
        <end position="69"/>
    </location>
</feature>
<keyword evidence="2" id="KW-1133">Transmembrane helix</keyword>
<name>A0ABW6M4B4_9ACTN</name>
<dbReference type="InterPro" id="IPR059113">
    <property type="entry name" value="Znf_ribbon"/>
</dbReference>
<dbReference type="RefSeq" id="WP_388107703.1">
    <property type="nucleotide sequence ID" value="NZ_JBIAHM010000007.1"/>
</dbReference>
<feature type="compositionally biased region" description="Pro residues" evidence="1">
    <location>
        <begin position="50"/>
        <end position="69"/>
    </location>
</feature>
<evidence type="ECO:0000256" key="2">
    <source>
        <dbReference type="SAM" id="Phobius"/>
    </source>
</evidence>
<evidence type="ECO:0000259" key="3">
    <source>
        <dbReference type="Pfam" id="PF13248"/>
    </source>
</evidence>
<evidence type="ECO:0000313" key="5">
    <source>
        <dbReference type="Proteomes" id="UP001601303"/>
    </source>
</evidence>